<reference evidence="5" key="2">
    <citation type="journal article" date="2024" name="Antonie Van Leeuwenhoek">
        <title>Roseihalotalea indica gen. nov., sp. nov., a halophilic Bacteroidetes from mesopelagic Southwest Indian Ocean with higher carbohydrate metabolic potential.</title>
        <authorList>
            <person name="Chen B."/>
            <person name="Zhang M."/>
            <person name="Lin D."/>
            <person name="Ye J."/>
            <person name="Tang K."/>
        </authorList>
    </citation>
    <scope>NUCLEOTIDE SEQUENCE</scope>
    <source>
        <strain evidence="5">TK19036</strain>
    </source>
</reference>
<dbReference type="Pfam" id="PF12770">
    <property type="entry name" value="CHAT"/>
    <property type="match status" value="1"/>
</dbReference>
<evidence type="ECO:0000256" key="1">
    <source>
        <dbReference type="PROSITE-ProRule" id="PRU00339"/>
    </source>
</evidence>
<proteinExistence type="predicted"/>
<dbReference type="PANTHER" id="PTHR10098:SF108">
    <property type="entry name" value="TETRATRICOPEPTIDE REPEAT PROTEIN 28"/>
    <property type="match status" value="1"/>
</dbReference>
<accession>A0AA49GHE5</accession>
<sequence>MPYLLTLLFLGGMPICWASPYIPADTVTTDADYLTLAADYEARNEPAKAIEYYELVGIDYNTNENYAGLAYVLNRIAALYISDTATYSIAQVCLDSANVILQEHLPKNDTLHAALWTTKAEIAFKQRKFDEAIKCYQKSLEYKLAFYGENTLEVAHDLEQIGSVYLYDLQNPHESERYHTQALEIQEAEAYQSPAYINCLYHLTYSSRLRGDFVKALSYGSRVLEDYKHLANPNPYNVVLATGALGGIYLSLDSIEKALDYNKEAIDLAARENLLQSMDMSLLYNNHAEYHFQHKAYDSTIYYTRLAIANKTKPEFLAVSYQLMGKAYVKKGLLDKAFQHFQTSREIKEAIYDSQHTQLAILYLDIGKAFEDAQQADSAVYYYKKSLASAKISQEVDGLDFDLSIQNGDDLESMQEGLDNLTNLLVNQYHHTGNLQYLVQAQPFFHHLDQFMDLSRAAFSTESAKLILSGRHKSNYEQAIASSYQLYQSTQEDSLLQWIFRFMEKSKAMVLLESIHQAERFQQALPDSLVQLNQSFRSQLAYLQSEIINAEQQDRAVSDVSKWQIQRASTLRKIDTLNEYIQENYPGYYNLTQRDLTIDIDSLQMRLPGGQATISYFWGDSAVYALLITSDMVKAHQIKDIKTLRDAIVQYKEVLINDEVMAPSYSNFLKFQESAYQLYQILLEPLLKGIPLKHLTIVSDGDLTTIPFESFVSSTIETKDNVVRYKNLPFIIKDYDISYELSLSVGFWEEQYSASLPSEEAWNVVAFGIKNFDNIASNRLYPRLGGAEREVRYIQEKFPQASIFLNKEASETQFKAYAPQADLLHIATHGMANLDNPFTSQFIFYPEGKEDGTLNLYELYDMPLKAKVLLLSACESGIGKHYIGEGNYSLARSFVYAGCKSVVMSLWQVNDIITEQMIKNIYDQLAQEQSISTGLRKAKLAFIEEGTYAHPKCWAGMVPLGNASVRNPQPPYTNYATISLALIITGLLFWLVRWRHTFF</sequence>
<protein>
    <submittedName>
        <fullName evidence="5">CHAT domain-containing protein</fullName>
    </submittedName>
</protein>
<dbReference type="EMBL" id="CP120682">
    <property type="protein sequence ID" value="WKN34097.1"/>
    <property type="molecule type" value="Genomic_DNA"/>
</dbReference>
<evidence type="ECO:0000259" key="4">
    <source>
        <dbReference type="Pfam" id="PF12770"/>
    </source>
</evidence>
<keyword evidence="2" id="KW-0812">Transmembrane</keyword>
<keyword evidence="3" id="KW-0732">Signal</keyword>
<keyword evidence="2" id="KW-1133">Transmembrane helix</keyword>
<feature type="transmembrane region" description="Helical" evidence="2">
    <location>
        <begin position="972"/>
        <end position="992"/>
    </location>
</feature>
<evidence type="ECO:0000313" key="5">
    <source>
        <dbReference type="EMBL" id="WKN34097.1"/>
    </source>
</evidence>
<dbReference type="PANTHER" id="PTHR10098">
    <property type="entry name" value="RAPSYN-RELATED"/>
    <property type="match status" value="1"/>
</dbReference>
<reference evidence="5" key="1">
    <citation type="journal article" date="2023" name="Comput. Struct. Biotechnol. J.">
        <title>Discovery of a novel marine Bacteroidetes with a rich repertoire of carbohydrate-active enzymes.</title>
        <authorList>
            <person name="Chen B."/>
            <person name="Liu G."/>
            <person name="Chen Q."/>
            <person name="Wang H."/>
            <person name="Liu L."/>
            <person name="Tang K."/>
        </authorList>
    </citation>
    <scope>NUCLEOTIDE SEQUENCE</scope>
    <source>
        <strain evidence="5">TK19036</strain>
    </source>
</reference>
<dbReference type="SMART" id="SM00028">
    <property type="entry name" value="TPR"/>
    <property type="match status" value="4"/>
</dbReference>
<dbReference type="Pfam" id="PF13424">
    <property type="entry name" value="TPR_12"/>
    <property type="match status" value="2"/>
</dbReference>
<dbReference type="InterPro" id="IPR019734">
    <property type="entry name" value="TPR_rpt"/>
</dbReference>
<evidence type="ECO:0000256" key="3">
    <source>
        <dbReference type="SAM" id="SignalP"/>
    </source>
</evidence>
<evidence type="ECO:0000256" key="2">
    <source>
        <dbReference type="SAM" id="Phobius"/>
    </source>
</evidence>
<keyword evidence="1" id="KW-0802">TPR repeat</keyword>
<dbReference type="InterPro" id="IPR024983">
    <property type="entry name" value="CHAT_dom"/>
</dbReference>
<dbReference type="Gene3D" id="1.25.40.10">
    <property type="entry name" value="Tetratricopeptide repeat domain"/>
    <property type="match status" value="3"/>
</dbReference>
<feature type="repeat" description="TPR" evidence="1">
    <location>
        <begin position="318"/>
        <end position="351"/>
    </location>
</feature>
<gene>
    <name evidence="5" type="ORF">K4G66_17095</name>
</gene>
<name>A0AA49GHE5_9BACT</name>
<keyword evidence="2" id="KW-0472">Membrane</keyword>
<dbReference type="SUPFAM" id="SSF48452">
    <property type="entry name" value="TPR-like"/>
    <property type="match status" value="3"/>
</dbReference>
<dbReference type="PROSITE" id="PS50005">
    <property type="entry name" value="TPR"/>
    <property type="match status" value="1"/>
</dbReference>
<feature type="signal peptide" evidence="3">
    <location>
        <begin position="1"/>
        <end position="18"/>
    </location>
</feature>
<feature type="chain" id="PRO_5041466824" evidence="3">
    <location>
        <begin position="19"/>
        <end position="999"/>
    </location>
</feature>
<feature type="domain" description="CHAT" evidence="4">
    <location>
        <begin position="672"/>
        <end position="962"/>
    </location>
</feature>
<dbReference type="InterPro" id="IPR011990">
    <property type="entry name" value="TPR-like_helical_dom_sf"/>
</dbReference>
<organism evidence="5">
    <name type="scientific">Roseihalotalea indica</name>
    <dbReference type="NCBI Taxonomy" id="2867963"/>
    <lineage>
        <taxon>Bacteria</taxon>
        <taxon>Pseudomonadati</taxon>
        <taxon>Bacteroidota</taxon>
        <taxon>Cytophagia</taxon>
        <taxon>Cytophagales</taxon>
        <taxon>Catalimonadaceae</taxon>
        <taxon>Roseihalotalea</taxon>
    </lineage>
</organism>
<dbReference type="AlphaFoldDB" id="A0AA49GHE5"/>